<accession>A0ABV9N0H1</accession>
<dbReference type="EMBL" id="JBHSGP010000004">
    <property type="protein sequence ID" value="MFC4720929.1"/>
    <property type="molecule type" value="Genomic_DNA"/>
</dbReference>
<evidence type="ECO:0008006" key="4">
    <source>
        <dbReference type="Google" id="ProtNLM"/>
    </source>
</evidence>
<evidence type="ECO:0000256" key="1">
    <source>
        <dbReference type="SAM" id="Phobius"/>
    </source>
</evidence>
<protein>
    <recommendedName>
        <fullName evidence="4">Immunity protein 17</fullName>
    </recommendedName>
</protein>
<comment type="caution">
    <text evidence="2">The sequence shown here is derived from an EMBL/GenBank/DDBJ whole genome shotgun (WGS) entry which is preliminary data.</text>
</comment>
<keyword evidence="3" id="KW-1185">Reference proteome</keyword>
<evidence type="ECO:0000313" key="3">
    <source>
        <dbReference type="Proteomes" id="UP001595953"/>
    </source>
</evidence>
<keyword evidence="1" id="KW-0472">Membrane</keyword>
<organism evidence="2 3">
    <name type="scientific">Geojedonia litorea</name>
    <dbReference type="NCBI Taxonomy" id="1268269"/>
    <lineage>
        <taxon>Bacteria</taxon>
        <taxon>Pseudomonadati</taxon>
        <taxon>Bacteroidota</taxon>
        <taxon>Flavobacteriia</taxon>
        <taxon>Flavobacteriales</taxon>
        <taxon>Flavobacteriaceae</taxon>
        <taxon>Geojedonia</taxon>
    </lineage>
</organism>
<sequence>MSKQWIIILAALIFLIALFLFWKLTSAYAKKGYGSKMWKHWPTQLAYWQAAVLYSIGFTTMILFILKWADVLTY</sequence>
<dbReference type="Proteomes" id="UP001595953">
    <property type="component" value="Unassembled WGS sequence"/>
</dbReference>
<dbReference type="RefSeq" id="WP_387960152.1">
    <property type="nucleotide sequence ID" value="NZ_JBHSGP010000004.1"/>
</dbReference>
<proteinExistence type="predicted"/>
<name>A0ABV9N0H1_9FLAO</name>
<gene>
    <name evidence="2" type="ORF">ACFO5O_01240</name>
</gene>
<evidence type="ECO:0000313" key="2">
    <source>
        <dbReference type="EMBL" id="MFC4720929.1"/>
    </source>
</evidence>
<feature type="transmembrane region" description="Helical" evidence="1">
    <location>
        <begin position="45"/>
        <end position="66"/>
    </location>
</feature>
<reference evidence="3" key="1">
    <citation type="journal article" date="2019" name="Int. J. Syst. Evol. Microbiol.">
        <title>The Global Catalogue of Microorganisms (GCM) 10K type strain sequencing project: providing services to taxonomists for standard genome sequencing and annotation.</title>
        <authorList>
            <consortium name="The Broad Institute Genomics Platform"/>
            <consortium name="The Broad Institute Genome Sequencing Center for Infectious Disease"/>
            <person name="Wu L."/>
            <person name="Ma J."/>
        </authorList>
    </citation>
    <scope>NUCLEOTIDE SEQUENCE [LARGE SCALE GENOMIC DNA]</scope>
    <source>
        <strain evidence="3">CCUG 63682</strain>
    </source>
</reference>
<keyword evidence="1" id="KW-0812">Transmembrane</keyword>
<keyword evidence="1" id="KW-1133">Transmembrane helix</keyword>